<accession>A0A9N9K8Q9</accession>
<evidence type="ECO:0000313" key="2">
    <source>
        <dbReference type="Proteomes" id="UP000789405"/>
    </source>
</evidence>
<dbReference type="EMBL" id="CAJVPY010049268">
    <property type="protein sequence ID" value="CAG8812792.1"/>
    <property type="molecule type" value="Genomic_DNA"/>
</dbReference>
<comment type="caution">
    <text evidence="1">The sequence shown here is derived from an EMBL/GenBank/DDBJ whole genome shotgun (WGS) entry which is preliminary data.</text>
</comment>
<evidence type="ECO:0000313" key="1">
    <source>
        <dbReference type="EMBL" id="CAG8812792.1"/>
    </source>
</evidence>
<organism evidence="1 2">
    <name type="scientific">Dentiscutata erythropus</name>
    <dbReference type="NCBI Taxonomy" id="1348616"/>
    <lineage>
        <taxon>Eukaryota</taxon>
        <taxon>Fungi</taxon>
        <taxon>Fungi incertae sedis</taxon>
        <taxon>Mucoromycota</taxon>
        <taxon>Glomeromycotina</taxon>
        <taxon>Glomeromycetes</taxon>
        <taxon>Diversisporales</taxon>
        <taxon>Gigasporaceae</taxon>
        <taxon>Dentiscutata</taxon>
    </lineage>
</organism>
<feature type="non-terminal residue" evidence="1">
    <location>
        <position position="42"/>
    </location>
</feature>
<dbReference type="OrthoDB" id="2507671at2759"/>
<dbReference type="AlphaFoldDB" id="A0A9N9K8Q9"/>
<feature type="non-terminal residue" evidence="1">
    <location>
        <position position="1"/>
    </location>
</feature>
<reference evidence="1" key="1">
    <citation type="submission" date="2021-06" db="EMBL/GenBank/DDBJ databases">
        <authorList>
            <person name="Kallberg Y."/>
            <person name="Tangrot J."/>
            <person name="Rosling A."/>
        </authorList>
    </citation>
    <scope>NUCLEOTIDE SEQUENCE</scope>
    <source>
        <strain evidence="1">MA453B</strain>
    </source>
</reference>
<proteinExistence type="predicted"/>
<name>A0A9N9K8Q9_9GLOM</name>
<sequence length="42" mass="4904">IDWFGSTYPLAFALVYSEMQEFYCWVLQQLNKALIIVTDSAQ</sequence>
<keyword evidence="2" id="KW-1185">Reference proteome</keyword>
<gene>
    <name evidence="1" type="ORF">DERYTH_LOCUS25695</name>
</gene>
<dbReference type="Proteomes" id="UP000789405">
    <property type="component" value="Unassembled WGS sequence"/>
</dbReference>
<protein>
    <submittedName>
        <fullName evidence="1">20135_t:CDS:1</fullName>
    </submittedName>
</protein>